<dbReference type="AlphaFoldDB" id="A0A8H6M0S2"/>
<protein>
    <submittedName>
        <fullName evidence="1">Uncharacterized protein</fullName>
    </submittedName>
</protein>
<evidence type="ECO:0000313" key="2">
    <source>
        <dbReference type="Proteomes" id="UP000521943"/>
    </source>
</evidence>
<dbReference type="OrthoDB" id="3267566at2759"/>
<keyword evidence="2" id="KW-1185">Reference proteome</keyword>
<name>A0A8H6M0S2_9AGAR</name>
<dbReference type="EMBL" id="JACGCI010000058">
    <property type="protein sequence ID" value="KAF6750125.1"/>
    <property type="molecule type" value="Genomic_DNA"/>
</dbReference>
<dbReference type="Proteomes" id="UP000521943">
    <property type="component" value="Unassembled WGS sequence"/>
</dbReference>
<sequence length="66" mass="7258">DVDALVDSGAKNSYMHTDFIKANKLQPSVLAYHISIYNADGSLNAARSITHFVNSILRVRGHTETI</sequence>
<organism evidence="1 2">
    <name type="scientific">Ephemerocybe angulata</name>
    <dbReference type="NCBI Taxonomy" id="980116"/>
    <lineage>
        <taxon>Eukaryota</taxon>
        <taxon>Fungi</taxon>
        <taxon>Dikarya</taxon>
        <taxon>Basidiomycota</taxon>
        <taxon>Agaricomycotina</taxon>
        <taxon>Agaricomycetes</taxon>
        <taxon>Agaricomycetidae</taxon>
        <taxon>Agaricales</taxon>
        <taxon>Agaricineae</taxon>
        <taxon>Psathyrellaceae</taxon>
        <taxon>Ephemerocybe</taxon>
    </lineage>
</organism>
<reference evidence="1 2" key="1">
    <citation type="submission" date="2020-07" db="EMBL/GenBank/DDBJ databases">
        <title>Comparative genomics of pyrophilous fungi reveals a link between fire events and developmental genes.</title>
        <authorList>
            <consortium name="DOE Joint Genome Institute"/>
            <person name="Steindorff A.S."/>
            <person name="Carver A."/>
            <person name="Calhoun S."/>
            <person name="Stillman K."/>
            <person name="Liu H."/>
            <person name="Lipzen A."/>
            <person name="Pangilinan J."/>
            <person name="Labutti K."/>
            <person name="Bruns T.D."/>
            <person name="Grigoriev I.V."/>
        </authorList>
    </citation>
    <scope>NUCLEOTIDE SEQUENCE [LARGE SCALE GENOMIC DNA]</scope>
    <source>
        <strain evidence="1 2">CBS 144469</strain>
    </source>
</reference>
<proteinExistence type="predicted"/>
<evidence type="ECO:0000313" key="1">
    <source>
        <dbReference type="EMBL" id="KAF6750125.1"/>
    </source>
</evidence>
<accession>A0A8H6M0S2</accession>
<comment type="caution">
    <text evidence="1">The sequence shown here is derived from an EMBL/GenBank/DDBJ whole genome shotgun (WGS) entry which is preliminary data.</text>
</comment>
<feature type="non-terminal residue" evidence="1">
    <location>
        <position position="1"/>
    </location>
</feature>
<gene>
    <name evidence="1" type="ORF">DFP72DRAFT_818002</name>
</gene>